<evidence type="ECO:0000313" key="3">
    <source>
        <dbReference type="Proteomes" id="UP000070444"/>
    </source>
</evidence>
<protein>
    <recommendedName>
        <fullName evidence="1">Arrestin C-terminal-like domain-containing protein</fullName>
    </recommendedName>
</protein>
<dbReference type="InterPro" id="IPR014756">
    <property type="entry name" value="Ig_E-set"/>
</dbReference>
<dbReference type="InterPro" id="IPR014752">
    <property type="entry name" value="Arrestin-like_C"/>
</dbReference>
<organism evidence="2 3">
    <name type="scientific">Conidiobolus coronatus (strain ATCC 28846 / CBS 209.66 / NRRL 28638)</name>
    <name type="common">Delacroixia coronata</name>
    <dbReference type="NCBI Taxonomy" id="796925"/>
    <lineage>
        <taxon>Eukaryota</taxon>
        <taxon>Fungi</taxon>
        <taxon>Fungi incertae sedis</taxon>
        <taxon>Zoopagomycota</taxon>
        <taxon>Entomophthoromycotina</taxon>
        <taxon>Entomophthoromycetes</taxon>
        <taxon>Entomophthorales</taxon>
        <taxon>Ancylistaceae</taxon>
        <taxon>Conidiobolus</taxon>
    </lineage>
</organism>
<feature type="domain" description="Arrestin C-terminal-like" evidence="1">
    <location>
        <begin position="272"/>
        <end position="409"/>
    </location>
</feature>
<accession>A0A137NZM1</accession>
<dbReference type="SUPFAM" id="SSF81296">
    <property type="entry name" value="E set domains"/>
    <property type="match status" value="1"/>
</dbReference>
<evidence type="ECO:0000259" key="1">
    <source>
        <dbReference type="SMART" id="SM01017"/>
    </source>
</evidence>
<dbReference type="Gene3D" id="2.60.40.640">
    <property type="match status" value="1"/>
</dbReference>
<sequence>MSRIHKLDTSKVLRKSKPCEDLKALFIQNISSPQQLAVMHHPFNMNGAGSNDMVQVFEPFYEGQNPISPLLSPQSFQPVRRVQSKAKLKAKKNQVQNTPPKVKIGKKIVGSIEINRPFFQSNQLLILKLNLRPKSEPLQLKKIDIFLIGIEETSSKLNFNQKFFLNIKANLPDLELIKNNLFKEPVEIVSEFELGSDMPSSLVTMWASIRYLVVGEITYLTLNNKEEKFFISRELKILEQISRNNLKTMLKTCIIGEKNQPTSIFPILLPDSMSLFKCFIKIHKKLWLAGTPILVGLVGFNQSDKKIECIRLKLVRYLKVFSSSGFRSQTKSITNIISDSKYRNQYLLSGIQKGEEFDLVLSVDAPMSARSISNASTLEVKYTVRVEVAIKFGQTITIELPIIIAHPGSVTGWGTLLIR</sequence>
<reference evidence="2 3" key="1">
    <citation type="journal article" date="2015" name="Genome Biol. Evol.">
        <title>Phylogenomic analyses indicate that early fungi evolved digesting cell walls of algal ancestors of land plants.</title>
        <authorList>
            <person name="Chang Y."/>
            <person name="Wang S."/>
            <person name="Sekimoto S."/>
            <person name="Aerts A.L."/>
            <person name="Choi C."/>
            <person name="Clum A."/>
            <person name="LaButti K.M."/>
            <person name="Lindquist E.A."/>
            <person name="Yee Ngan C."/>
            <person name="Ohm R.A."/>
            <person name="Salamov A.A."/>
            <person name="Grigoriev I.V."/>
            <person name="Spatafora J.W."/>
            <person name="Berbee M.L."/>
        </authorList>
    </citation>
    <scope>NUCLEOTIDE SEQUENCE [LARGE SCALE GENOMIC DNA]</scope>
    <source>
        <strain evidence="2 3">NRRL 28638</strain>
    </source>
</reference>
<dbReference type="InterPro" id="IPR011022">
    <property type="entry name" value="Arrestin_C-like"/>
</dbReference>
<evidence type="ECO:0000313" key="2">
    <source>
        <dbReference type="EMBL" id="KXN68029.1"/>
    </source>
</evidence>
<name>A0A137NZM1_CONC2</name>
<dbReference type="Proteomes" id="UP000070444">
    <property type="component" value="Unassembled WGS sequence"/>
</dbReference>
<proteinExistence type="predicted"/>
<dbReference type="AlphaFoldDB" id="A0A137NZM1"/>
<dbReference type="OrthoDB" id="298939at2759"/>
<dbReference type="SMART" id="SM01017">
    <property type="entry name" value="Arrestin_C"/>
    <property type="match status" value="1"/>
</dbReference>
<dbReference type="EMBL" id="KQ964599">
    <property type="protein sequence ID" value="KXN68029.1"/>
    <property type="molecule type" value="Genomic_DNA"/>
</dbReference>
<dbReference type="STRING" id="796925.A0A137NZM1"/>
<gene>
    <name evidence="2" type="ORF">CONCODRAFT_72550</name>
</gene>
<keyword evidence="3" id="KW-1185">Reference proteome</keyword>
<dbReference type="Pfam" id="PF02752">
    <property type="entry name" value="Arrestin_C"/>
    <property type="match status" value="1"/>
</dbReference>